<dbReference type="STRING" id="693661.Arcve_1708"/>
<organism evidence="1 2">
    <name type="scientific">Archaeoglobus veneficus (strain DSM 11195 / SNP6)</name>
    <dbReference type="NCBI Taxonomy" id="693661"/>
    <lineage>
        <taxon>Archaea</taxon>
        <taxon>Methanobacteriati</taxon>
        <taxon>Methanobacteriota</taxon>
        <taxon>Archaeoglobi</taxon>
        <taxon>Archaeoglobales</taxon>
        <taxon>Archaeoglobaceae</taxon>
        <taxon>Archaeoglobus</taxon>
    </lineage>
</organism>
<dbReference type="EMBL" id="CP002588">
    <property type="protein sequence ID" value="AEA47707.1"/>
    <property type="molecule type" value="Genomic_DNA"/>
</dbReference>
<evidence type="ECO:0008006" key="3">
    <source>
        <dbReference type="Google" id="ProtNLM"/>
    </source>
</evidence>
<proteinExistence type="predicted"/>
<evidence type="ECO:0000313" key="2">
    <source>
        <dbReference type="Proteomes" id="UP000008136"/>
    </source>
</evidence>
<keyword evidence="2" id="KW-1185">Reference proteome</keyword>
<dbReference type="eggNOG" id="arCOG07723">
    <property type="taxonomic scope" value="Archaea"/>
</dbReference>
<gene>
    <name evidence="1" type="ordered locus">Arcve_1708</name>
</gene>
<accession>F2KQH4</accession>
<evidence type="ECO:0000313" key="1">
    <source>
        <dbReference type="EMBL" id="AEA47707.1"/>
    </source>
</evidence>
<protein>
    <recommendedName>
        <fullName evidence="3">VapB-type antitoxin</fullName>
    </recommendedName>
</protein>
<name>F2KQH4_ARCVS</name>
<dbReference type="AlphaFoldDB" id="F2KQH4"/>
<reference evidence="1 2" key="1">
    <citation type="submission" date="2011-03" db="EMBL/GenBank/DDBJ databases">
        <title>The complete genome of Archaeoglobus veneficus SNP6.</title>
        <authorList>
            <consortium name="US DOE Joint Genome Institute (JGI-PGF)"/>
            <person name="Lucas S."/>
            <person name="Copeland A."/>
            <person name="Lapidus A."/>
            <person name="Bruce D."/>
            <person name="Goodwin L."/>
            <person name="Pitluck S."/>
            <person name="Kyrpides N."/>
            <person name="Mavromatis K."/>
            <person name="Pagani I."/>
            <person name="Ivanova N."/>
            <person name="Mikhailova N."/>
            <person name="Lu M."/>
            <person name="Detter J.C."/>
            <person name="Tapia R."/>
            <person name="Han C."/>
            <person name="Land M."/>
            <person name="Hauser L."/>
            <person name="Markowitz V."/>
            <person name="Cheng J.-F."/>
            <person name="Hugenholtz P."/>
            <person name="Woyke T."/>
            <person name="Wu D."/>
            <person name="Spring S."/>
            <person name="Brambilla E."/>
            <person name="Klenk H.-P."/>
            <person name="Eisen J.A."/>
        </authorList>
    </citation>
    <scope>NUCLEOTIDE SEQUENCE [LARGE SCALE GENOMIC DNA]</scope>
    <source>
        <strain>SNP6</strain>
    </source>
</reference>
<dbReference type="Proteomes" id="UP000008136">
    <property type="component" value="Chromosome"/>
</dbReference>
<dbReference type="KEGG" id="ave:Arcve_1708"/>
<sequence>MTTMATKSIKLSEETYRKLVEIAGKLQAELKKPVSIEDAIKYLMKRKISDLAGSWEVSDEEVREIKELLRKGWEAWKRSA</sequence>
<dbReference type="HOGENOM" id="CLU_2645715_0_0_2"/>